<keyword evidence="10" id="KW-1185">Reference proteome</keyword>
<dbReference type="PANTHER" id="PTHR23500">
    <property type="entry name" value="SOLUTE CARRIER FAMILY 2, FACILITATED GLUCOSE TRANSPORTER"/>
    <property type="match status" value="1"/>
</dbReference>
<dbReference type="KEGG" id="qsa:O6P43_032146"/>
<feature type="transmembrane region" description="Helical" evidence="7">
    <location>
        <begin position="113"/>
        <end position="134"/>
    </location>
</feature>
<keyword evidence="9" id="KW-0762">Sugar transport</keyword>
<name>A0AAD7KWY9_QUISA</name>
<evidence type="ECO:0000256" key="7">
    <source>
        <dbReference type="SAM" id="Phobius"/>
    </source>
</evidence>
<comment type="subcellular location">
    <subcellularLocation>
        <location evidence="1">Membrane</location>
        <topology evidence="1">Multi-pass membrane protein</topology>
    </subcellularLocation>
</comment>
<keyword evidence="5 7" id="KW-1133">Transmembrane helix</keyword>
<evidence type="ECO:0000259" key="8">
    <source>
        <dbReference type="PROSITE" id="PS50850"/>
    </source>
</evidence>
<keyword evidence="3" id="KW-0813">Transport</keyword>
<dbReference type="InterPro" id="IPR036259">
    <property type="entry name" value="MFS_trans_sf"/>
</dbReference>
<gene>
    <name evidence="9" type="ORF">O6P43_032146</name>
</gene>
<proteinExistence type="inferred from homology"/>
<dbReference type="Pfam" id="PF00083">
    <property type="entry name" value="Sugar_tr"/>
    <property type="match status" value="2"/>
</dbReference>
<sequence length="270" mass="29201">MPAGGFTTSTIGSDFKAKIMPIVIISCIMAATGGLVFGYDVGISGGVTSLSNFLKEFFPTVYKKIYEPGLVGTTNLAMLIIGRLLLGCDVSFANQAVPVFLSEIAPTRIRGALNILFQLNATIGILFADIINYFTAQIKGGWGWRLSLALAGVPALLLSVGALPVVETPNSLIERGSLDEGKRVLKKIRGIDNVEPKFNELVQASEMAKEVKHPFRNLLMRKNRPPLVIAILLQVFQQLTGIKAIMFYALVLFNTLGFASNASLYSVMIT</sequence>
<dbReference type="GO" id="GO:0016020">
    <property type="term" value="C:membrane"/>
    <property type="evidence" value="ECO:0007669"/>
    <property type="project" value="UniProtKB-SubCell"/>
</dbReference>
<evidence type="ECO:0000256" key="1">
    <source>
        <dbReference type="ARBA" id="ARBA00004141"/>
    </source>
</evidence>
<feature type="transmembrane region" description="Helical" evidence="7">
    <location>
        <begin position="146"/>
        <end position="166"/>
    </location>
</feature>
<dbReference type="EMBL" id="JARAOO010000013">
    <property type="protein sequence ID" value="KAJ7947328.1"/>
    <property type="molecule type" value="Genomic_DNA"/>
</dbReference>
<evidence type="ECO:0000256" key="6">
    <source>
        <dbReference type="ARBA" id="ARBA00023136"/>
    </source>
</evidence>
<dbReference type="InterPro" id="IPR045262">
    <property type="entry name" value="STP/PLT_plant"/>
</dbReference>
<accession>A0AAD7KWY9</accession>
<dbReference type="Proteomes" id="UP001163823">
    <property type="component" value="Chromosome 13"/>
</dbReference>
<evidence type="ECO:0000256" key="3">
    <source>
        <dbReference type="ARBA" id="ARBA00022448"/>
    </source>
</evidence>
<dbReference type="AlphaFoldDB" id="A0AAD7KWY9"/>
<dbReference type="PROSITE" id="PS50850">
    <property type="entry name" value="MFS"/>
    <property type="match status" value="1"/>
</dbReference>
<dbReference type="Gene3D" id="1.20.1250.20">
    <property type="entry name" value="MFS general substrate transporter like domains"/>
    <property type="match status" value="1"/>
</dbReference>
<keyword evidence="4 7" id="KW-0812">Transmembrane</keyword>
<dbReference type="PANTHER" id="PTHR23500:SF357">
    <property type="entry name" value="IP12678P"/>
    <property type="match status" value="1"/>
</dbReference>
<reference evidence="9" key="1">
    <citation type="journal article" date="2023" name="Science">
        <title>Elucidation of the pathway for biosynthesis of saponin adjuvants from the soapbark tree.</title>
        <authorList>
            <person name="Reed J."/>
            <person name="Orme A."/>
            <person name="El-Demerdash A."/>
            <person name="Owen C."/>
            <person name="Martin L.B.B."/>
            <person name="Misra R.C."/>
            <person name="Kikuchi S."/>
            <person name="Rejzek M."/>
            <person name="Martin A.C."/>
            <person name="Harkess A."/>
            <person name="Leebens-Mack J."/>
            <person name="Louveau T."/>
            <person name="Stephenson M.J."/>
            <person name="Osbourn A."/>
        </authorList>
    </citation>
    <scope>NUCLEOTIDE SEQUENCE</scope>
    <source>
        <strain evidence="9">S10</strain>
    </source>
</reference>
<protein>
    <submittedName>
        <fullName evidence="9">Sugar transport protein</fullName>
    </submittedName>
</protein>
<feature type="transmembrane region" description="Helical" evidence="7">
    <location>
        <begin position="76"/>
        <end position="101"/>
    </location>
</feature>
<feature type="domain" description="Major facilitator superfamily (MFS) profile" evidence="8">
    <location>
        <begin position="1"/>
        <end position="270"/>
    </location>
</feature>
<dbReference type="InterPro" id="IPR005828">
    <property type="entry name" value="MFS_sugar_transport-like"/>
</dbReference>
<keyword evidence="6 7" id="KW-0472">Membrane</keyword>
<dbReference type="GO" id="GO:0015144">
    <property type="term" value="F:carbohydrate transmembrane transporter activity"/>
    <property type="evidence" value="ECO:0007669"/>
    <property type="project" value="InterPro"/>
</dbReference>
<organism evidence="9 10">
    <name type="scientific">Quillaja saponaria</name>
    <name type="common">Soap bark tree</name>
    <dbReference type="NCBI Taxonomy" id="32244"/>
    <lineage>
        <taxon>Eukaryota</taxon>
        <taxon>Viridiplantae</taxon>
        <taxon>Streptophyta</taxon>
        <taxon>Embryophyta</taxon>
        <taxon>Tracheophyta</taxon>
        <taxon>Spermatophyta</taxon>
        <taxon>Magnoliopsida</taxon>
        <taxon>eudicotyledons</taxon>
        <taxon>Gunneridae</taxon>
        <taxon>Pentapetalae</taxon>
        <taxon>rosids</taxon>
        <taxon>fabids</taxon>
        <taxon>Fabales</taxon>
        <taxon>Quillajaceae</taxon>
        <taxon>Quillaja</taxon>
    </lineage>
</organism>
<evidence type="ECO:0000256" key="5">
    <source>
        <dbReference type="ARBA" id="ARBA00022989"/>
    </source>
</evidence>
<dbReference type="SUPFAM" id="SSF103473">
    <property type="entry name" value="MFS general substrate transporter"/>
    <property type="match status" value="1"/>
</dbReference>
<comment type="similarity">
    <text evidence="2">Belongs to the major facilitator superfamily. Sugar transporter (TC 2.A.1.1) family.</text>
</comment>
<evidence type="ECO:0000313" key="9">
    <source>
        <dbReference type="EMBL" id="KAJ7947328.1"/>
    </source>
</evidence>
<evidence type="ECO:0000256" key="4">
    <source>
        <dbReference type="ARBA" id="ARBA00022692"/>
    </source>
</evidence>
<feature type="transmembrane region" description="Helical" evidence="7">
    <location>
        <begin position="19"/>
        <end position="39"/>
    </location>
</feature>
<evidence type="ECO:0000313" key="10">
    <source>
        <dbReference type="Proteomes" id="UP001163823"/>
    </source>
</evidence>
<evidence type="ECO:0000256" key="2">
    <source>
        <dbReference type="ARBA" id="ARBA00010992"/>
    </source>
</evidence>
<comment type="caution">
    <text evidence="9">The sequence shown here is derived from an EMBL/GenBank/DDBJ whole genome shotgun (WGS) entry which is preliminary data.</text>
</comment>
<dbReference type="InterPro" id="IPR020846">
    <property type="entry name" value="MFS_dom"/>
</dbReference>